<dbReference type="InterPro" id="IPR027417">
    <property type="entry name" value="P-loop_NTPase"/>
</dbReference>
<dbReference type="Proteomes" id="UP000012045">
    <property type="component" value="Unassembled WGS sequence"/>
</dbReference>
<dbReference type="GO" id="GO:0005741">
    <property type="term" value="C:mitochondrial outer membrane"/>
    <property type="evidence" value="ECO:0007669"/>
    <property type="project" value="UniProtKB-SubCell"/>
</dbReference>
<dbReference type="InterPro" id="IPR010730">
    <property type="entry name" value="HET"/>
</dbReference>
<evidence type="ECO:0000256" key="2">
    <source>
        <dbReference type="ARBA" id="ARBA00022741"/>
    </source>
</evidence>
<dbReference type="Gene3D" id="3.40.50.300">
    <property type="entry name" value="P-loop containing nucleotide triphosphate hydrolases"/>
    <property type="match status" value="1"/>
</dbReference>
<evidence type="ECO:0000256" key="3">
    <source>
        <dbReference type="ARBA" id="ARBA00022787"/>
    </source>
</evidence>
<dbReference type="Pfam" id="PF06985">
    <property type="entry name" value="HET"/>
    <property type="match status" value="1"/>
</dbReference>
<dbReference type="GO" id="GO:0005524">
    <property type="term" value="F:ATP binding"/>
    <property type="evidence" value="ECO:0007669"/>
    <property type="project" value="UniProtKB-KW"/>
</dbReference>
<dbReference type="Pfam" id="PF24581">
    <property type="entry name" value="DUF7608"/>
    <property type="match status" value="1"/>
</dbReference>
<feature type="region of interest" description="Disordered" evidence="5">
    <location>
        <begin position="826"/>
        <end position="859"/>
    </location>
</feature>
<dbReference type="GO" id="GO:0016887">
    <property type="term" value="F:ATP hydrolysis activity"/>
    <property type="evidence" value="ECO:0007669"/>
    <property type="project" value="InterPro"/>
</dbReference>
<reference evidence="8" key="1">
    <citation type="journal article" date="2013" name="Genome Announc.">
        <title>Draft genome sequence of Botrytis cinerea BcDW1, inoculum for noble rot of grape berries.</title>
        <authorList>
            <person name="Blanco-Ulate B."/>
            <person name="Allen G."/>
            <person name="Powell A.L."/>
            <person name="Cantu D."/>
        </authorList>
    </citation>
    <scope>NUCLEOTIDE SEQUENCE [LARGE SCALE GENOMIC DNA]</scope>
    <source>
        <strain evidence="8">BcDW1</strain>
    </source>
</reference>
<sequence length="1734" mass="194108">MPLCEYCSAIEFEMLRCPTIEELISLNTKAGVPDCYPFKSSSHKRDRPKFSLGLHYRVRQSSSECPFCSAICDIVSDQKDNRMRDLDSFECVASIVACARVVPVKAMAWGPECEFMHLYRIDLIWYPIGEGEKTDQPGIRTDTETFPWYFINDAFQTYDAEVSDDGTSSRKGNQKVAVFSGRLRPKIIDIKRPAQWLKECQDNHAECSNSKLPGQAEIPMFRLIDVLESKIVEFRDVNIAHFEYAALSYIWGGPQNTVLSTHNRKALQEPGSLDGCVSKTVEDAMGFSQQLGIQYLWVDALCIIQNNDSDKVIQIGKMGSIYAHSKVTLIAASGRSAEAGLPGFETCRTGKQTQVLISRVDSQFSMKLMRTLNPHNNGFSFSHQLDGAEWSRRGWTLQERALARRSIIFTDEQLIWACKKCHRTEETYCETSLAHTSWFRLQETECFLDTSLRSFFASDDVIEQTWYRFRLLVFDFTKRQLTKPGDAHDAFHAILEQVKQLTGDTFLWGLPTTNFEMGLCWEPGSLLGVRRRKDLTVLKATSLDRRVPFPSWSWLGWHNAISIRVEERYRDLGMDPEIICYVLRNSPLRLVRVPRISSDVPGGHIHFHPLQSQQSSPNAISLEDIPKHFPELGIKKLDDTPDDQLIFFWAEVAQFEVSEILTVKHEIPKNTPWEPRYTHKHRDIKDMNGNVVAQTAYCYFEETTWEDETSCRAEPDAGSGTFDFVLIANSNPPDPESQPSKIVLQVERKNGVMYRVNNAEIPEEVWKRSDAKRMMVALGTPDDPATPENDKEARAGIEDIPRIPEDGEQGTSADVPQIPVEAELENQVAEDSIQPVENADPEQRSRGRLSGRTLRANRQKQPEGLPPIILPDWFWNNVKLVEELPQIGSLAVYYGGNVPEFVESSLGPEATEKMSHAIKSIVECDLPPTEKARYSMHVDVYKEILASIRAGLKLRPSQAVLDGKNIMRPILHLQCPKDGGTLYLDSVVETISTKLGADLIRLDPVDIAQILGPYIDENLAWTGSKASLLGYETSRMAGRLEDYEKDSSTVPEDIEGVEEEELAGMSKKAGPAIAFTASNSSEAQKKLSAIFSRLKGALTPAAENNRRSSDVVMPFATFADPNFSASSNANSSFGNVKSNAEQWNDLKTTALLESLVAGADSKRASESSGADATNIKDLIIQVRDYKDLTRTYDGYNIIDKLRTVVTKRWQSGRNIIMVGTSSLEQGESELSSAGIQHLQSDIVEGEKRTIFVPPDRRSEQDTVFESDDKLRIRNLNIRHVEDMITKLSGDTPVTVDIEKDLDVAWVVSAGLDDAVWHYARVQRLATTILGLESNPEIIDGPTFWKAQQLLSESDNAKFSWGAAELKEEDNDVNKMLDEINASPKKTDIKEKLKQIRKTCTPHEKKLLGGVVIPSDIHTKFEDVHAPKETVEALKTLTSLSLIRPEAFTYGVLATDKMPGLLLYGPPGTGKTLLAKAVAKESGATVLEISGAEVNDMYVGEGEKNVRAIFSLAKKLSPCVVFIDEADAIFAARGDTKRSTAHREMINQFLREWDGMNDLSAFIMVATNRPFDLDEAVLRRLPRRLLVDLPVEKDRESILKIHLKDEVIDPSVSLAELAKNTPFYSGSDLKNLSVAAALACIREENELATKHEGDTPYTYPEKRILTKQHFDKAMEEISASISEDMSTLSAIRKFDEKYGDRKGRRKKSAGLGFGGTSVPEKDSEAGRVRKSPVAA</sequence>
<evidence type="ECO:0000259" key="6">
    <source>
        <dbReference type="SMART" id="SM00382"/>
    </source>
</evidence>
<dbReference type="InterPro" id="IPR051701">
    <property type="entry name" value="Mito_OM_Translocase_MSP1"/>
</dbReference>
<evidence type="ECO:0000313" key="8">
    <source>
        <dbReference type="Proteomes" id="UP000012045"/>
    </source>
</evidence>
<dbReference type="HOGENOM" id="CLU_239878_0_0_1"/>
<keyword evidence="2" id="KW-0547">Nucleotide-binding</keyword>
<dbReference type="InterPro" id="IPR003959">
    <property type="entry name" value="ATPase_AAA_core"/>
</dbReference>
<keyword evidence="4" id="KW-0067">ATP-binding</keyword>
<feature type="region of interest" description="Disordered" evidence="5">
    <location>
        <begin position="1697"/>
        <end position="1734"/>
    </location>
</feature>
<evidence type="ECO:0000256" key="5">
    <source>
        <dbReference type="SAM" id="MobiDB-lite"/>
    </source>
</evidence>
<evidence type="ECO:0000313" key="7">
    <source>
        <dbReference type="EMBL" id="EMR90564.1"/>
    </source>
</evidence>
<gene>
    <name evidence="7" type="ORF">BcDW1_803</name>
</gene>
<protein>
    <submittedName>
        <fullName evidence="7">Putative mitochondrial aaa atpase protein</fullName>
    </submittedName>
</protein>
<dbReference type="Gene3D" id="1.10.8.60">
    <property type="match status" value="1"/>
</dbReference>
<dbReference type="PANTHER" id="PTHR45644:SF56">
    <property type="entry name" value="AAA ATPASE, PUTATIVE (AFU_ORTHOLOGUE AFUA_2G12920)-RELATED"/>
    <property type="match status" value="1"/>
</dbReference>
<dbReference type="CDD" id="cd19481">
    <property type="entry name" value="RecA-like_protease"/>
    <property type="match status" value="1"/>
</dbReference>
<dbReference type="SUPFAM" id="SSF52540">
    <property type="entry name" value="P-loop containing nucleoside triphosphate hydrolases"/>
    <property type="match status" value="1"/>
</dbReference>
<proteinExistence type="predicted"/>
<dbReference type="Pfam" id="PF17862">
    <property type="entry name" value="AAA_lid_3"/>
    <property type="match status" value="1"/>
</dbReference>
<dbReference type="InterPro" id="IPR003593">
    <property type="entry name" value="AAA+_ATPase"/>
</dbReference>
<dbReference type="OrthoDB" id="39734at2759"/>
<keyword evidence="3" id="KW-0472">Membrane</keyword>
<organism evidence="7 8">
    <name type="scientific">Botryotinia fuckeliana (strain BcDW1)</name>
    <name type="common">Noble rot fungus</name>
    <name type="synonym">Botrytis cinerea</name>
    <dbReference type="NCBI Taxonomy" id="1290391"/>
    <lineage>
        <taxon>Eukaryota</taxon>
        <taxon>Fungi</taxon>
        <taxon>Dikarya</taxon>
        <taxon>Ascomycota</taxon>
        <taxon>Pezizomycotina</taxon>
        <taxon>Leotiomycetes</taxon>
        <taxon>Helotiales</taxon>
        <taxon>Sclerotiniaceae</taxon>
        <taxon>Botrytis</taxon>
    </lineage>
</organism>
<dbReference type="Pfam" id="PF00004">
    <property type="entry name" value="AAA"/>
    <property type="match status" value="1"/>
</dbReference>
<accession>M7U9Y5</accession>
<dbReference type="PANTHER" id="PTHR45644">
    <property type="entry name" value="AAA ATPASE, PUTATIVE (AFU_ORTHOLOGUE AFUA_2G12920)-RELATED-RELATED"/>
    <property type="match status" value="1"/>
</dbReference>
<feature type="domain" description="AAA+ ATPase" evidence="6">
    <location>
        <begin position="1456"/>
        <end position="1590"/>
    </location>
</feature>
<evidence type="ECO:0000256" key="1">
    <source>
        <dbReference type="ARBA" id="ARBA00004572"/>
    </source>
</evidence>
<keyword evidence="3" id="KW-0496">Mitochondrion</keyword>
<dbReference type="InterPro" id="IPR041569">
    <property type="entry name" value="AAA_lid_3"/>
</dbReference>
<name>M7U9Y5_BOTF1</name>
<dbReference type="EMBL" id="KB707697">
    <property type="protein sequence ID" value="EMR90564.1"/>
    <property type="molecule type" value="Genomic_DNA"/>
</dbReference>
<dbReference type="InterPro" id="IPR056027">
    <property type="entry name" value="DUF7608"/>
</dbReference>
<dbReference type="SMART" id="SM00382">
    <property type="entry name" value="AAA"/>
    <property type="match status" value="1"/>
</dbReference>
<dbReference type="STRING" id="1290391.M7U9Y5"/>
<evidence type="ECO:0000256" key="4">
    <source>
        <dbReference type="ARBA" id="ARBA00022840"/>
    </source>
</evidence>
<comment type="subcellular location">
    <subcellularLocation>
        <location evidence="1">Mitochondrion outer membrane</location>
        <topology evidence="1">Single-pass membrane protein</topology>
    </subcellularLocation>
</comment>
<keyword evidence="3" id="KW-1000">Mitochondrion outer membrane</keyword>